<evidence type="ECO:0000256" key="1">
    <source>
        <dbReference type="SAM" id="MobiDB-lite"/>
    </source>
</evidence>
<feature type="region of interest" description="Disordered" evidence="1">
    <location>
        <begin position="286"/>
        <end position="313"/>
    </location>
</feature>
<sequence length="362" mass="40575">MKAGKYSFIIIGTLSFHHSLCSEASNPKIFEIEYSNTINISDQLYTTTGDNDSSYQISKSPKDRKNIKHIIEISSDIYGCNENNPDMIKHIESEIETPKKVENKVIAEVSDNKPCVGEHNSDTDIFNDDCNKVVEQALVSEPTDITYYDTKIEPSVTTVIGEPTEVSDNNPCIVEHNSDTDIFNGGCNKVVEQAIVSEPTDITYYDTKIEPSVTTDIGVSKELSDRKPCVGKHSSDTFIINEKCNKLKSKINEIGHKIKNCEIIVTENISNTDKTVSYFNISSSGKNDVDSKISGETKINSSSNDYNSSNDQTYDKDKLIKHKKVDNNHNFEIMSLGNSFSIKYTQIPKYSLAYFILKARLH</sequence>
<proteinExistence type="predicted"/>
<keyword evidence="3" id="KW-1185">Reference proteome</keyword>
<dbReference type="AlphaFoldDB" id="A0A1R1YH61"/>
<dbReference type="OrthoDB" id="10633131at2759"/>
<gene>
    <name evidence="2" type="ORF">AYI70_g324</name>
</gene>
<dbReference type="EMBL" id="LSSN01000049">
    <property type="protein sequence ID" value="OMJ26240.1"/>
    <property type="molecule type" value="Genomic_DNA"/>
</dbReference>
<dbReference type="Proteomes" id="UP000187283">
    <property type="component" value="Unassembled WGS sequence"/>
</dbReference>
<organism evidence="2 3">
    <name type="scientific">Smittium culicis</name>
    <dbReference type="NCBI Taxonomy" id="133412"/>
    <lineage>
        <taxon>Eukaryota</taxon>
        <taxon>Fungi</taxon>
        <taxon>Fungi incertae sedis</taxon>
        <taxon>Zoopagomycota</taxon>
        <taxon>Kickxellomycotina</taxon>
        <taxon>Harpellomycetes</taxon>
        <taxon>Harpellales</taxon>
        <taxon>Legeriomycetaceae</taxon>
        <taxon>Smittium</taxon>
    </lineage>
</organism>
<evidence type="ECO:0000313" key="3">
    <source>
        <dbReference type="Proteomes" id="UP000187283"/>
    </source>
</evidence>
<reference evidence="2 3" key="1">
    <citation type="submission" date="2017-01" db="EMBL/GenBank/DDBJ databases">
        <authorList>
            <person name="Mah S.A."/>
            <person name="Swanson W.J."/>
            <person name="Moy G.W."/>
            <person name="Vacquier V.D."/>
        </authorList>
    </citation>
    <scope>NUCLEOTIDE SEQUENCE [LARGE SCALE GENOMIC DNA]</scope>
    <source>
        <strain evidence="2 3">GSMNP</strain>
    </source>
</reference>
<evidence type="ECO:0000313" key="2">
    <source>
        <dbReference type="EMBL" id="OMJ26240.1"/>
    </source>
</evidence>
<accession>A0A1R1YH61</accession>
<feature type="compositionally biased region" description="Low complexity" evidence="1">
    <location>
        <begin position="300"/>
        <end position="311"/>
    </location>
</feature>
<name>A0A1R1YH61_9FUNG</name>
<comment type="caution">
    <text evidence="2">The sequence shown here is derived from an EMBL/GenBank/DDBJ whole genome shotgun (WGS) entry which is preliminary data.</text>
</comment>
<protein>
    <submittedName>
        <fullName evidence="2">Uncharacterized protein</fullName>
    </submittedName>
</protein>